<evidence type="ECO:0000313" key="1">
    <source>
        <dbReference type="EMBL" id="KAG6963229.1"/>
    </source>
</evidence>
<protein>
    <recommendedName>
        <fullName evidence="3">Myb-like domain-containing protein</fullName>
    </recommendedName>
</protein>
<comment type="caution">
    <text evidence="1">The sequence shown here is derived from an EMBL/GenBank/DDBJ whole genome shotgun (WGS) entry which is preliminary data.</text>
</comment>
<keyword evidence="2" id="KW-1185">Reference proteome</keyword>
<accession>A0A8J5MFR2</accession>
<evidence type="ECO:0008006" key="3">
    <source>
        <dbReference type="Google" id="ProtNLM"/>
    </source>
</evidence>
<dbReference type="AlphaFoldDB" id="A0A8J5MFR2"/>
<organism evidence="1 2">
    <name type="scientific">Phytophthora aleatoria</name>
    <dbReference type="NCBI Taxonomy" id="2496075"/>
    <lineage>
        <taxon>Eukaryota</taxon>
        <taxon>Sar</taxon>
        <taxon>Stramenopiles</taxon>
        <taxon>Oomycota</taxon>
        <taxon>Peronosporomycetes</taxon>
        <taxon>Peronosporales</taxon>
        <taxon>Peronosporaceae</taxon>
        <taxon>Phytophthora</taxon>
    </lineage>
</organism>
<dbReference type="Proteomes" id="UP000709295">
    <property type="component" value="Unassembled WGS sequence"/>
</dbReference>
<name>A0A8J5MFR2_9STRA</name>
<dbReference type="EMBL" id="JAENGY010000426">
    <property type="protein sequence ID" value="KAG6963229.1"/>
    <property type="molecule type" value="Genomic_DNA"/>
</dbReference>
<sequence>MPGTTFLEEEDKQLVQLARANTVQGVHVAWNQVANKMRRWKRRPKELEQRLNSLKRTFGKVLAEFPLSFFATV</sequence>
<reference evidence="1" key="1">
    <citation type="submission" date="2021-01" db="EMBL/GenBank/DDBJ databases">
        <title>Phytophthora aleatoria, a newly-described species from Pinus radiata is distinct from Phytophthora cactorum isolates based on comparative genomics.</title>
        <authorList>
            <person name="Mcdougal R."/>
            <person name="Panda P."/>
            <person name="Williams N."/>
            <person name="Studholme D.J."/>
        </authorList>
    </citation>
    <scope>NUCLEOTIDE SEQUENCE</scope>
    <source>
        <strain evidence="1">NZFS 4037</strain>
    </source>
</reference>
<evidence type="ECO:0000313" key="2">
    <source>
        <dbReference type="Proteomes" id="UP000709295"/>
    </source>
</evidence>
<gene>
    <name evidence="1" type="ORF">JG688_00008238</name>
</gene>
<proteinExistence type="predicted"/>